<dbReference type="AlphaFoldDB" id="A0A1F4V910"/>
<gene>
    <name evidence="1" type="ORF">A3D91_04430</name>
</gene>
<reference evidence="1 2" key="1">
    <citation type="journal article" date="2016" name="Nat. Commun.">
        <title>Thousands of microbial genomes shed light on interconnected biogeochemical processes in an aquifer system.</title>
        <authorList>
            <person name="Anantharaman K."/>
            <person name="Brown C.T."/>
            <person name="Hug L.A."/>
            <person name="Sharon I."/>
            <person name="Castelle C.J."/>
            <person name="Probst A.J."/>
            <person name="Thomas B.C."/>
            <person name="Singh A."/>
            <person name="Wilkins M.J."/>
            <person name="Karaoz U."/>
            <person name="Brodie E.L."/>
            <person name="Williams K.H."/>
            <person name="Hubbard S.S."/>
            <person name="Banfield J.F."/>
        </authorList>
    </citation>
    <scope>NUCLEOTIDE SEQUENCE [LARGE SCALE GENOMIC DNA]</scope>
</reference>
<dbReference type="EMBL" id="MEVD01000013">
    <property type="protein sequence ID" value="OGC53657.1"/>
    <property type="molecule type" value="Genomic_DNA"/>
</dbReference>
<dbReference type="STRING" id="1802620.A3D91_04430"/>
<accession>A0A1F4V910</accession>
<dbReference type="Proteomes" id="UP000178127">
    <property type="component" value="Unassembled WGS sequence"/>
</dbReference>
<sequence length="290" mass="32730">MTIDTIVSPAERDLLDSGLLIGIGLEGFEKDLRVLSDAEKIKSTELTDRISRHLEERGSPGAAEYIRVLSKSAILDEQLKMATLGTFDPELIKESGLPIMIDINRTTPEMIAEGKAVMLQEARDDLLGDILSLKNKLDIYFTNTIQLEAEHYTSKYTGKRTIGQKLRALVATDPEPNFVIQRKLDELSTLRYLSREQMKEYVMRELKQFIRQNPSSIGLLTTASASRHLRFISNEIGGLATDPIRIDHLRDLHSYMRGEEGMKELGIYPGYARAVEKSVERDLVHARAEV</sequence>
<proteinExistence type="predicted"/>
<name>A0A1F4V910_UNCKA</name>
<comment type="caution">
    <text evidence="1">The sequence shown here is derived from an EMBL/GenBank/DDBJ whole genome shotgun (WGS) entry which is preliminary data.</text>
</comment>
<protein>
    <submittedName>
        <fullName evidence="1">Uncharacterized protein</fullName>
    </submittedName>
</protein>
<evidence type="ECO:0000313" key="1">
    <source>
        <dbReference type="EMBL" id="OGC53657.1"/>
    </source>
</evidence>
<evidence type="ECO:0000313" key="2">
    <source>
        <dbReference type="Proteomes" id="UP000178127"/>
    </source>
</evidence>
<organism evidence="1 2">
    <name type="scientific">candidate division WWE3 bacterium RIFCSPHIGHO2_02_FULL_38_14</name>
    <dbReference type="NCBI Taxonomy" id="1802620"/>
    <lineage>
        <taxon>Bacteria</taxon>
        <taxon>Katanobacteria</taxon>
    </lineage>
</organism>